<keyword evidence="7 8" id="KW-0573">Peptidoglycan synthesis</keyword>
<dbReference type="RefSeq" id="WP_138931356.1">
    <property type="nucleotide sequence ID" value="NZ_SWMU01000001.1"/>
</dbReference>
<keyword evidence="7 8" id="KW-0961">Cell wall biogenesis/degradation</keyword>
<comment type="pathway">
    <text evidence="2 7 8">Cell wall biogenesis; peptidoglycan biosynthesis.</text>
</comment>
<reference evidence="11 12" key="1">
    <citation type="submission" date="2019-04" db="EMBL/GenBank/DDBJ databases">
        <title>Psychroflexus halotolerans sp. nov., isolated from a marine solar saltern.</title>
        <authorList>
            <person name="Feng X."/>
        </authorList>
    </citation>
    <scope>NUCLEOTIDE SEQUENCE [LARGE SCALE GENOMIC DNA]</scope>
    <source>
        <strain evidence="11 12">WDS2C27</strain>
    </source>
</reference>
<dbReference type="EMBL" id="SWMU01000001">
    <property type="protein sequence ID" value="TKS57656.1"/>
    <property type="molecule type" value="Genomic_DNA"/>
</dbReference>
<evidence type="ECO:0000256" key="4">
    <source>
        <dbReference type="ARBA" id="ARBA00022598"/>
    </source>
</evidence>
<keyword evidence="6 7" id="KW-0067">ATP-binding</keyword>
<keyword evidence="7 8" id="KW-0132">Cell division</keyword>
<feature type="domain" description="Mur ligase C-terminal" evidence="9">
    <location>
        <begin position="308"/>
        <end position="421"/>
    </location>
</feature>
<keyword evidence="3 7" id="KW-0963">Cytoplasm</keyword>
<dbReference type="UniPathway" id="UPA00219"/>
<dbReference type="GO" id="GO:0009252">
    <property type="term" value="P:peptidoglycan biosynthetic process"/>
    <property type="evidence" value="ECO:0007669"/>
    <property type="project" value="UniProtKB-UniRule"/>
</dbReference>
<dbReference type="GO" id="GO:0005737">
    <property type="term" value="C:cytoplasm"/>
    <property type="evidence" value="ECO:0007669"/>
    <property type="project" value="UniProtKB-SubCell"/>
</dbReference>
<keyword evidence="5 7" id="KW-0547">Nucleotide-binding</keyword>
<evidence type="ECO:0000256" key="3">
    <source>
        <dbReference type="ARBA" id="ARBA00022490"/>
    </source>
</evidence>
<keyword evidence="12" id="KW-1185">Reference proteome</keyword>
<feature type="binding site" evidence="7">
    <location>
        <begin position="109"/>
        <end position="115"/>
    </location>
    <ligand>
        <name>ATP</name>
        <dbReference type="ChEBI" id="CHEBI:30616"/>
    </ligand>
</feature>
<dbReference type="GO" id="GO:0071555">
    <property type="term" value="P:cell wall organization"/>
    <property type="evidence" value="ECO:0007669"/>
    <property type="project" value="UniProtKB-KW"/>
</dbReference>
<proteinExistence type="inferred from homology"/>
<dbReference type="SUPFAM" id="SSF53623">
    <property type="entry name" value="MurD-like peptide ligases, catalytic domain"/>
    <property type="match status" value="1"/>
</dbReference>
<dbReference type="OrthoDB" id="9809796at2"/>
<dbReference type="Proteomes" id="UP000306552">
    <property type="component" value="Unassembled WGS sequence"/>
</dbReference>
<dbReference type="InterPro" id="IPR005762">
    <property type="entry name" value="MurD"/>
</dbReference>
<dbReference type="Pfam" id="PF02875">
    <property type="entry name" value="Mur_ligase_C"/>
    <property type="match status" value="1"/>
</dbReference>
<comment type="function">
    <text evidence="7 8">Cell wall formation. Catalyzes the addition of glutamate to the nucleotide precursor UDP-N-acetylmuramoyl-L-alanine (UMA).</text>
</comment>
<evidence type="ECO:0000313" key="12">
    <source>
        <dbReference type="Proteomes" id="UP000306552"/>
    </source>
</evidence>
<accession>A0A4U5TTU1</accession>
<dbReference type="SUPFAM" id="SSF51984">
    <property type="entry name" value="MurCD N-terminal domain"/>
    <property type="match status" value="1"/>
</dbReference>
<dbReference type="InterPro" id="IPR013221">
    <property type="entry name" value="Mur_ligase_cen"/>
</dbReference>
<dbReference type="Gene3D" id="3.40.50.720">
    <property type="entry name" value="NAD(P)-binding Rossmann-like Domain"/>
    <property type="match status" value="1"/>
</dbReference>
<dbReference type="EC" id="6.3.2.9" evidence="7 8"/>
<evidence type="ECO:0000256" key="5">
    <source>
        <dbReference type="ARBA" id="ARBA00022741"/>
    </source>
</evidence>
<comment type="caution">
    <text evidence="11">The sequence shown here is derived from an EMBL/GenBank/DDBJ whole genome shotgun (WGS) entry which is preliminary data.</text>
</comment>
<dbReference type="GO" id="GO:0008360">
    <property type="term" value="P:regulation of cell shape"/>
    <property type="evidence" value="ECO:0007669"/>
    <property type="project" value="UniProtKB-KW"/>
</dbReference>
<evidence type="ECO:0000256" key="1">
    <source>
        <dbReference type="ARBA" id="ARBA00004496"/>
    </source>
</evidence>
<dbReference type="Gene3D" id="3.90.190.20">
    <property type="entry name" value="Mur ligase, C-terminal domain"/>
    <property type="match status" value="1"/>
</dbReference>
<name>A0A4U5TTU1_9FLAO</name>
<evidence type="ECO:0000256" key="6">
    <source>
        <dbReference type="ARBA" id="ARBA00022840"/>
    </source>
</evidence>
<dbReference type="InterPro" id="IPR004101">
    <property type="entry name" value="Mur_ligase_C"/>
</dbReference>
<dbReference type="InterPro" id="IPR036615">
    <property type="entry name" value="Mur_ligase_C_dom_sf"/>
</dbReference>
<sequence>MQKIAILGSGESGFGAAILASKKNYKVFLSDSQNISQPKIDCFKNLNIEYEENQHSFKKIAKASLIVKSPGIPDDAQIVKQLNKRQIPVISEIEFAFQHTKANIIGITGSNGKTTVAHMVYHLLKDELEDVDLAGNMGLSFAKTVAEKKAKHYVLEVSSFQLDGIQKFKPHIAIITSITPDHLDRYQNNFDLYTASKFRIAENQLNTDFLIYNADEEHLCNWLKKHPVKSTCIPISTEKELKFGTYLKDNKIIINLNKKLHIMPISALEVKGKHNTKNAMAASTVAHLLKIRKETIREKLETFHGVEHRLEHVLKINKVNYINDSKATNINATFYALDSVGSDLIWIVGGVDKGNVYEDLLPLVNEKVKAIICLGLDNKKIINAFKSCVEDIYETQSMQECVKIAYHIAQEDDTVLLSPACASFDLFDNYEDRGRQFKEAVHNL</sequence>
<dbReference type="GO" id="GO:0008764">
    <property type="term" value="F:UDP-N-acetylmuramoylalanine-D-glutamate ligase activity"/>
    <property type="evidence" value="ECO:0007669"/>
    <property type="project" value="UniProtKB-UniRule"/>
</dbReference>
<dbReference type="Pfam" id="PF08245">
    <property type="entry name" value="Mur_ligase_M"/>
    <property type="match status" value="1"/>
</dbReference>
<keyword evidence="7 8" id="KW-0133">Cell shape</keyword>
<organism evidence="11 12">
    <name type="scientific">Mesohalobacter halotolerans</name>
    <dbReference type="NCBI Taxonomy" id="1883405"/>
    <lineage>
        <taxon>Bacteria</taxon>
        <taxon>Pseudomonadati</taxon>
        <taxon>Bacteroidota</taxon>
        <taxon>Flavobacteriia</taxon>
        <taxon>Flavobacteriales</taxon>
        <taxon>Flavobacteriaceae</taxon>
        <taxon>Mesohalobacter</taxon>
    </lineage>
</organism>
<dbReference type="NCBIfam" id="TIGR01087">
    <property type="entry name" value="murD"/>
    <property type="match status" value="1"/>
</dbReference>
<dbReference type="Pfam" id="PF21377">
    <property type="entry name" value="MurD_N"/>
    <property type="match status" value="1"/>
</dbReference>
<feature type="domain" description="Mur ligase central" evidence="10">
    <location>
        <begin position="107"/>
        <end position="286"/>
    </location>
</feature>
<evidence type="ECO:0000256" key="8">
    <source>
        <dbReference type="RuleBase" id="RU003664"/>
    </source>
</evidence>
<dbReference type="Gene3D" id="3.40.1190.10">
    <property type="entry name" value="Mur-like, catalytic domain"/>
    <property type="match status" value="1"/>
</dbReference>
<gene>
    <name evidence="7 11" type="primary">murD</name>
    <name evidence="11" type="ORF">FCN74_04360</name>
</gene>
<dbReference type="PANTHER" id="PTHR43692">
    <property type="entry name" value="UDP-N-ACETYLMURAMOYLALANINE--D-GLUTAMATE LIGASE"/>
    <property type="match status" value="1"/>
</dbReference>
<dbReference type="GO" id="GO:0051301">
    <property type="term" value="P:cell division"/>
    <property type="evidence" value="ECO:0007669"/>
    <property type="project" value="UniProtKB-KW"/>
</dbReference>
<comment type="subcellular location">
    <subcellularLocation>
        <location evidence="1 7 8">Cytoplasm</location>
    </subcellularLocation>
</comment>
<evidence type="ECO:0000259" key="10">
    <source>
        <dbReference type="Pfam" id="PF08245"/>
    </source>
</evidence>
<dbReference type="SUPFAM" id="SSF53244">
    <property type="entry name" value="MurD-like peptide ligases, peptide-binding domain"/>
    <property type="match status" value="1"/>
</dbReference>
<dbReference type="InterPro" id="IPR036565">
    <property type="entry name" value="Mur-like_cat_sf"/>
</dbReference>
<keyword evidence="7 8" id="KW-0131">Cell cycle</keyword>
<evidence type="ECO:0000313" key="11">
    <source>
        <dbReference type="EMBL" id="TKS57656.1"/>
    </source>
</evidence>
<comment type="catalytic activity">
    <reaction evidence="7 8">
        <text>UDP-N-acetyl-alpha-D-muramoyl-L-alanine + D-glutamate + ATP = UDP-N-acetyl-alpha-D-muramoyl-L-alanyl-D-glutamate + ADP + phosphate + H(+)</text>
        <dbReference type="Rhea" id="RHEA:16429"/>
        <dbReference type="ChEBI" id="CHEBI:15378"/>
        <dbReference type="ChEBI" id="CHEBI:29986"/>
        <dbReference type="ChEBI" id="CHEBI:30616"/>
        <dbReference type="ChEBI" id="CHEBI:43474"/>
        <dbReference type="ChEBI" id="CHEBI:83898"/>
        <dbReference type="ChEBI" id="CHEBI:83900"/>
        <dbReference type="ChEBI" id="CHEBI:456216"/>
        <dbReference type="EC" id="6.3.2.9"/>
    </reaction>
</comment>
<evidence type="ECO:0000259" key="9">
    <source>
        <dbReference type="Pfam" id="PF02875"/>
    </source>
</evidence>
<dbReference type="PANTHER" id="PTHR43692:SF1">
    <property type="entry name" value="UDP-N-ACETYLMURAMOYLALANINE--D-GLUTAMATE LIGASE"/>
    <property type="match status" value="1"/>
</dbReference>
<dbReference type="HAMAP" id="MF_00639">
    <property type="entry name" value="MurD"/>
    <property type="match status" value="1"/>
</dbReference>
<dbReference type="GO" id="GO:0005524">
    <property type="term" value="F:ATP binding"/>
    <property type="evidence" value="ECO:0007669"/>
    <property type="project" value="UniProtKB-UniRule"/>
</dbReference>
<keyword evidence="4 7" id="KW-0436">Ligase</keyword>
<comment type="similarity">
    <text evidence="7">Belongs to the MurCDEF family.</text>
</comment>
<protein>
    <recommendedName>
        <fullName evidence="7 8">UDP-N-acetylmuramoylalanine--D-glutamate ligase</fullName>
        <ecNumber evidence="7 8">6.3.2.9</ecNumber>
    </recommendedName>
    <alternativeName>
        <fullName evidence="7">D-glutamic acid-adding enzyme</fullName>
    </alternativeName>
    <alternativeName>
        <fullName evidence="7">UDP-N-acetylmuramoyl-L-alanyl-D-glutamate synthetase</fullName>
    </alternativeName>
</protein>
<evidence type="ECO:0000256" key="2">
    <source>
        <dbReference type="ARBA" id="ARBA00004752"/>
    </source>
</evidence>
<dbReference type="AlphaFoldDB" id="A0A4U5TTU1"/>
<evidence type="ECO:0000256" key="7">
    <source>
        <dbReference type="HAMAP-Rule" id="MF_00639"/>
    </source>
</evidence>